<dbReference type="Proteomes" id="UP000285173">
    <property type="component" value="Unassembled WGS sequence"/>
</dbReference>
<comment type="caution">
    <text evidence="4">The sequence shown here is derived from an EMBL/GenBank/DDBJ whole genome shotgun (WGS) entry which is preliminary data.</text>
</comment>
<dbReference type="Pfam" id="PF04015">
    <property type="entry name" value="DUF362"/>
    <property type="match status" value="1"/>
</dbReference>
<feature type="chain" id="PRO_5044084763" evidence="1">
    <location>
        <begin position="25"/>
        <end position="344"/>
    </location>
</feature>
<name>A0A3R5X272_9BACT</name>
<reference evidence="7 8" key="1">
    <citation type="submission" date="2018-08" db="EMBL/GenBank/DDBJ databases">
        <title>A genome reference for cultivated species of the human gut microbiota.</title>
        <authorList>
            <person name="Zou Y."/>
            <person name="Xue W."/>
            <person name="Luo G."/>
        </authorList>
    </citation>
    <scope>NUCLEOTIDE SEQUENCE [LARGE SCALE GENOMIC DNA]</scope>
    <source>
        <strain evidence="6 8">AM16-50</strain>
        <strain evidence="5 9">AM50-15</strain>
        <strain evidence="4 7">OM05-11AA</strain>
    </source>
</reference>
<dbReference type="EMBL" id="WNCR01000001">
    <property type="protein sequence ID" value="MTU27860.1"/>
    <property type="molecule type" value="Genomic_DNA"/>
</dbReference>
<dbReference type="Proteomes" id="UP000283732">
    <property type="component" value="Unassembled WGS sequence"/>
</dbReference>
<accession>A0A3R5X272</accession>
<evidence type="ECO:0000259" key="2">
    <source>
        <dbReference type="Pfam" id="PF04015"/>
    </source>
</evidence>
<reference evidence="3 10" key="2">
    <citation type="journal article" date="2019" name="Nat. Med.">
        <title>A library of human gut bacterial isolates paired with longitudinal multiomics data enables mechanistic microbiome research.</title>
        <authorList>
            <person name="Poyet M."/>
            <person name="Groussin M."/>
            <person name="Gibbons S.M."/>
            <person name="Avila-Pacheco J."/>
            <person name="Jiang X."/>
            <person name="Kearney S.M."/>
            <person name="Perrotta A.R."/>
            <person name="Berdy B."/>
            <person name="Zhao S."/>
            <person name="Lieberman T.D."/>
            <person name="Swanson P.K."/>
            <person name="Smith M."/>
            <person name="Roesemann S."/>
            <person name="Alexander J.E."/>
            <person name="Rich S.A."/>
            <person name="Livny J."/>
            <person name="Vlamakis H."/>
            <person name="Clish C."/>
            <person name="Bullock K."/>
            <person name="Deik A."/>
            <person name="Scott J."/>
            <person name="Pierce K.A."/>
            <person name="Xavier R.J."/>
            <person name="Alm E.J."/>
        </authorList>
    </citation>
    <scope>NUCLEOTIDE SEQUENCE [LARGE SCALE GENOMIC DNA]</scope>
    <source>
        <strain evidence="3 10">BIOML-A25</strain>
    </source>
</reference>
<evidence type="ECO:0000313" key="10">
    <source>
        <dbReference type="Proteomes" id="UP000437446"/>
    </source>
</evidence>
<evidence type="ECO:0000313" key="9">
    <source>
        <dbReference type="Proteomes" id="UP000285173"/>
    </source>
</evidence>
<evidence type="ECO:0000256" key="1">
    <source>
        <dbReference type="SAM" id="SignalP"/>
    </source>
</evidence>
<dbReference type="RefSeq" id="WP_005645200.1">
    <property type="nucleotide sequence ID" value="NZ_BAABZJ010000001.1"/>
</dbReference>
<sequence>MEKKMTRRSWMRSSLTTLASLAAASSLPIHLKGNIVPAVIPLKGGTNQNRSKVLMTKEISPDALVKIYEALKRKASGRVAIKISTGEPGGHNFLQPSLIKDLVQKVSGTIVECNTAYVGKRFTTEEHIQAAKDHGFFDIAKVDIMDSEGEFNIPVKDKKHIQYNIVGTHLKNYDFMINLAHFKGHAMGGFGGVIKNQSIGVASSKGKTYIHTAGKTAETAELWNNLPEQDAFLESMAASAQSVADYFGDNILYINVMNNLSIDCDCDSNPHDPEMKDIGILASTDPVALDQACLDLVYAVKPTEGNDNRPLVNRIESLHGRHTVDYAETIGLGSKNYELVVLDT</sequence>
<evidence type="ECO:0000313" key="7">
    <source>
        <dbReference type="Proteomes" id="UP000261088"/>
    </source>
</evidence>
<dbReference type="Proteomes" id="UP000437446">
    <property type="component" value="Unassembled WGS sequence"/>
</dbReference>
<proteinExistence type="predicted"/>
<dbReference type="PROSITE" id="PS51318">
    <property type="entry name" value="TAT"/>
    <property type="match status" value="1"/>
</dbReference>
<evidence type="ECO:0000313" key="3">
    <source>
        <dbReference type="EMBL" id="MTU27860.1"/>
    </source>
</evidence>
<evidence type="ECO:0000313" key="8">
    <source>
        <dbReference type="Proteomes" id="UP000283732"/>
    </source>
</evidence>
<dbReference type="EMBL" id="QSEF01000011">
    <property type="protein sequence ID" value="RGZ48393.1"/>
    <property type="molecule type" value="Genomic_DNA"/>
</dbReference>
<dbReference type="InterPro" id="IPR006311">
    <property type="entry name" value="TAT_signal"/>
</dbReference>
<feature type="signal peptide" evidence="1">
    <location>
        <begin position="1"/>
        <end position="24"/>
    </location>
</feature>
<dbReference type="Proteomes" id="UP000261088">
    <property type="component" value="Unassembled WGS sequence"/>
</dbReference>
<keyword evidence="1" id="KW-0732">Signal</keyword>
<evidence type="ECO:0000313" key="5">
    <source>
        <dbReference type="EMBL" id="RGZ48393.1"/>
    </source>
</evidence>
<dbReference type="AlphaFoldDB" id="A0A3R5X272"/>
<feature type="domain" description="DUF362" evidence="2">
    <location>
        <begin position="79"/>
        <end position="295"/>
    </location>
</feature>
<gene>
    <name evidence="6" type="ORF">DW191_04505</name>
    <name evidence="5" type="ORF">DW986_09240</name>
    <name evidence="4" type="ORF">DXB61_05245</name>
    <name evidence="3" type="ORF">GMD66_01235</name>
</gene>
<dbReference type="EMBL" id="QRKC01000001">
    <property type="protein sequence ID" value="RHH80362.1"/>
    <property type="molecule type" value="Genomic_DNA"/>
</dbReference>
<evidence type="ECO:0000313" key="6">
    <source>
        <dbReference type="EMBL" id="RHH80362.1"/>
    </source>
</evidence>
<protein>
    <submittedName>
        <fullName evidence="4">DUF362 domain-containing protein</fullName>
    </submittedName>
</protein>
<organism evidence="4 7">
    <name type="scientific">Parabacteroides merdae</name>
    <dbReference type="NCBI Taxonomy" id="46503"/>
    <lineage>
        <taxon>Bacteria</taxon>
        <taxon>Pseudomonadati</taxon>
        <taxon>Bacteroidota</taxon>
        <taxon>Bacteroidia</taxon>
        <taxon>Bacteroidales</taxon>
        <taxon>Tannerellaceae</taxon>
        <taxon>Parabacteroides</taxon>
    </lineage>
</organism>
<dbReference type="InterPro" id="IPR007160">
    <property type="entry name" value="DUF362"/>
</dbReference>
<evidence type="ECO:0000313" key="4">
    <source>
        <dbReference type="EMBL" id="RGN52956.1"/>
    </source>
</evidence>
<dbReference type="EMBL" id="QSUP01000004">
    <property type="protein sequence ID" value="RGN52956.1"/>
    <property type="molecule type" value="Genomic_DNA"/>
</dbReference>